<accession>A0AB38NJR0</accession>
<evidence type="ECO:0000313" key="2">
    <source>
        <dbReference type="Proteomes" id="UP000308018"/>
    </source>
</evidence>
<protein>
    <submittedName>
        <fullName evidence="1">Uncharacterized protein</fullName>
    </submittedName>
</protein>
<proteinExistence type="predicted"/>
<dbReference type="AlphaFoldDB" id="A0AB38NJR0"/>
<sequence length="155" mass="17589">MMLVEIKCITKCGSYHVWETEVLGRKVEVWQKQTKKPQLMDLALSFAFDDCNLSVDEFINPVINGGVGELIIIPSIPLCITINFCKRKLSASLTGLIGSAHRDLQAYALIERYGKPRIERVIRKLSERSEQRSKTTRLERDLISVLCHSLEAEAL</sequence>
<evidence type="ECO:0000313" key="1">
    <source>
        <dbReference type="EMBL" id="TKG27997.1"/>
    </source>
</evidence>
<gene>
    <name evidence="1" type="ORF">FC057_22685</name>
</gene>
<organism evidence="1 2">
    <name type="scientific">Vibrio tasmaniensis</name>
    <dbReference type="NCBI Taxonomy" id="212663"/>
    <lineage>
        <taxon>Bacteria</taxon>
        <taxon>Pseudomonadati</taxon>
        <taxon>Pseudomonadota</taxon>
        <taxon>Gammaproteobacteria</taxon>
        <taxon>Vibrionales</taxon>
        <taxon>Vibrionaceae</taxon>
        <taxon>Vibrio</taxon>
    </lineage>
</organism>
<dbReference type="RefSeq" id="WP_133151954.1">
    <property type="nucleotide sequence ID" value="NZ_MDBG01000002.1"/>
</dbReference>
<name>A0AB38NJR0_9VIBR</name>
<comment type="caution">
    <text evidence="1">The sequence shown here is derived from an EMBL/GenBank/DDBJ whole genome shotgun (WGS) entry which is preliminary data.</text>
</comment>
<reference evidence="1 2" key="1">
    <citation type="submission" date="2019-04" db="EMBL/GenBank/DDBJ databases">
        <title>A reverse ecology approach based on a biological definition of microbial populations.</title>
        <authorList>
            <person name="Arevalo P."/>
            <person name="Vaninsberghe D."/>
            <person name="Elsherbini J."/>
            <person name="Gore J."/>
            <person name="Polz M."/>
        </authorList>
    </citation>
    <scope>NUCLEOTIDE SEQUENCE [LARGE SCALE GENOMIC DNA]</scope>
    <source>
        <strain evidence="1 2">10N.222.45.A8</strain>
    </source>
</reference>
<dbReference type="EMBL" id="SYVV01000043">
    <property type="protein sequence ID" value="TKG27997.1"/>
    <property type="molecule type" value="Genomic_DNA"/>
</dbReference>
<dbReference type="Proteomes" id="UP000308018">
    <property type="component" value="Unassembled WGS sequence"/>
</dbReference>